<dbReference type="EC" id="2.3.2.2" evidence="14"/>
<feature type="transmembrane region" description="Helical" evidence="16">
    <location>
        <begin position="940"/>
        <end position="962"/>
    </location>
</feature>
<dbReference type="InterPro" id="IPR043137">
    <property type="entry name" value="GGT_ssub_C"/>
</dbReference>
<keyword evidence="14" id="KW-0012">Acyltransferase</keyword>
<dbReference type="AlphaFoldDB" id="A0A0W0F5I5"/>
<dbReference type="PRINTS" id="PR01210">
    <property type="entry name" value="GGTRANSPTASE"/>
</dbReference>
<protein>
    <recommendedName>
        <fullName evidence="14">Glutathione hydrolase</fullName>
        <ecNumber evidence="14">2.3.2.2</ecNumber>
        <ecNumber evidence="14">3.4.19.13</ecNumber>
    </recommendedName>
    <alternativeName>
        <fullName evidence="14">Gamma-glutamyltransferase</fullName>
    </alternativeName>
    <alternativeName>
        <fullName evidence="14">Gamma-glutamyltranspeptidase</fullName>
    </alternativeName>
</protein>
<dbReference type="Gene3D" id="1.10.246.130">
    <property type="match status" value="1"/>
</dbReference>
<gene>
    <name evidence="17" type="ORF">WG66_15778</name>
</gene>
<feature type="compositionally biased region" description="Basic and acidic residues" evidence="15">
    <location>
        <begin position="659"/>
        <end position="671"/>
    </location>
</feature>
<dbReference type="GO" id="GO:0006751">
    <property type="term" value="P:glutathione catabolic process"/>
    <property type="evidence" value="ECO:0007669"/>
    <property type="project" value="UniProtKB-UniRule"/>
</dbReference>
<evidence type="ECO:0000256" key="8">
    <source>
        <dbReference type="ARBA" id="ARBA00022801"/>
    </source>
</evidence>
<dbReference type="FunFam" id="3.60.20.40:FF:000001">
    <property type="entry name" value="Gamma-glutamyltranspeptidase 1"/>
    <property type="match status" value="1"/>
</dbReference>
<dbReference type="Pfam" id="PF04258">
    <property type="entry name" value="Peptidase_A22B"/>
    <property type="match status" value="1"/>
</dbReference>
<keyword evidence="10 16" id="KW-0472">Membrane</keyword>
<feature type="transmembrane region" description="Helical" evidence="16">
    <location>
        <begin position="723"/>
        <end position="744"/>
    </location>
</feature>
<evidence type="ECO:0000256" key="12">
    <source>
        <dbReference type="PIRSR" id="PIRSR600101-1"/>
    </source>
</evidence>
<dbReference type="InterPro" id="IPR029055">
    <property type="entry name" value="Ntn_hydrolases_N"/>
</dbReference>
<dbReference type="GO" id="GO:0036374">
    <property type="term" value="F:glutathione hydrolase activity"/>
    <property type="evidence" value="ECO:0007669"/>
    <property type="project" value="UniProtKB-UniRule"/>
</dbReference>
<proteinExistence type="inferred from homology"/>
<evidence type="ECO:0000256" key="13">
    <source>
        <dbReference type="PIRSR" id="PIRSR600101-2"/>
    </source>
</evidence>
<keyword evidence="9 16" id="KW-1133">Transmembrane helix</keyword>
<dbReference type="SUPFAM" id="SSF56235">
    <property type="entry name" value="N-terminal nucleophile aminohydrolases (Ntn hydrolases)"/>
    <property type="match status" value="1"/>
</dbReference>
<feature type="binding site" evidence="13">
    <location>
        <position position="519"/>
    </location>
    <ligand>
        <name>L-glutamate</name>
        <dbReference type="ChEBI" id="CHEBI:29985"/>
    </ligand>
</feature>
<evidence type="ECO:0000256" key="3">
    <source>
        <dbReference type="ARBA" id="ARBA00004127"/>
    </source>
</evidence>
<reference evidence="17 18" key="1">
    <citation type="submission" date="2015-12" db="EMBL/GenBank/DDBJ databases">
        <title>Draft genome sequence of Moniliophthora roreri, the causal agent of frosty pod rot of cacao.</title>
        <authorList>
            <person name="Aime M.C."/>
            <person name="Diaz-Valderrama J.R."/>
            <person name="Kijpornyongpan T."/>
            <person name="Phillips-Mora W."/>
        </authorList>
    </citation>
    <scope>NUCLEOTIDE SEQUENCE [LARGE SCALE GENOMIC DNA]</scope>
    <source>
        <strain evidence="17 18">MCA 2952</strain>
    </source>
</reference>
<feature type="transmembrane region" description="Helical" evidence="16">
    <location>
        <begin position="911"/>
        <end position="933"/>
    </location>
</feature>
<feature type="binding site" evidence="13">
    <location>
        <position position="468"/>
    </location>
    <ligand>
        <name>L-glutamate</name>
        <dbReference type="ChEBI" id="CHEBI:29985"/>
    </ligand>
</feature>
<feature type="region of interest" description="Disordered" evidence="15">
    <location>
        <begin position="659"/>
        <end position="683"/>
    </location>
</feature>
<dbReference type="InterPro" id="IPR006639">
    <property type="entry name" value="Preselin/SPP"/>
</dbReference>
<dbReference type="GO" id="GO:0012505">
    <property type="term" value="C:endomembrane system"/>
    <property type="evidence" value="ECO:0007669"/>
    <property type="project" value="UniProtKB-SubCell"/>
</dbReference>
<name>A0A0W0F5I5_MONRR</name>
<dbReference type="GO" id="GO:0000324">
    <property type="term" value="C:fungal-type vacuole"/>
    <property type="evidence" value="ECO:0007669"/>
    <property type="project" value="TreeGrafter"/>
</dbReference>
<feature type="compositionally biased region" description="Acidic residues" evidence="15">
    <location>
        <begin position="672"/>
        <end position="683"/>
    </location>
</feature>
<feature type="binding site" evidence="13">
    <location>
        <position position="160"/>
    </location>
    <ligand>
        <name>L-glutamate</name>
        <dbReference type="ChEBI" id="CHEBI:29985"/>
    </ligand>
</feature>
<comment type="pathway">
    <text evidence="4 14">Sulfur metabolism; glutathione metabolism.</text>
</comment>
<keyword evidence="14" id="KW-0808">Transferase</keyword>
<comment type="catalytic activity">
    <reaction evidence="2 14">
        <text>glutathione + H2O = L-cysteinylglycine + L-glutamate</text>
        <dbReference type="Rhea" id="RHEA:28807"/>
        <dbReference type="ChEBI" id="CHEBI:15377"/>
        <dbReference type="ChEBI" id="CHEBI:29985"/>
        <dbReference type="ChEBI" id="CHEBI:57925"/>
        <dbReference type="ChEBI" id="CHEBI:61694"/>
        <dbReference type="EC" id="3.4.19.13"/>
    </reaction>
</comment>
<dbReference type="GO" id="GO:0103068">
    <property type="term" value="F:leukotriene C4 gamma-glutamyl transferase activity"/>
    <property type="evidence" value="ECO:0007669"/>
    <property type="project" value="UniProtKB-EC"/>
</dbReference>
<dbReference type="InterPro" id="IPR000101">
    <property type="entry name" value="GGT_peptidase"/>
</dbReference>
<evidence type="ECO:0000256" key="5">
    <source>
        <dbReference type="ARBA" id="ARBA00006859"/>
    </source>
</evidence>
<feature type="transmembrane region" description="Helical" evidence="16">
    <location>
        <begin position="690"/>
        <end position="711"/>
    </location>
</feature>
<dbReference type="EMBL" id="LATX01002303">
    <property type="protein sequence ID" value="KTB31594.1"/>
    <property type="molecule type" value="Genomic_DNA"/>
</dbReference>
<evidence type="ECO:0000313" key="18">
    <source>
        <dbReference type="Proteomes" id="UP000054988"/>
    </source>
</evidence>
<dbReference type="Proteomes" id="UP000054988">
    <property type="component" value="Unassembled WGS sequence"/>
</dbReference>
<keyword evidence="7 16" id="KW-0812">Transmembrane</keyword>
<comment type="subcellular location">
    <subcellularLocation>
        <location evidence="3">Endomembrane system</location>
        <topology evidence="3">Multi-pass membrane protein</topology>
    </subcellularLocation>
</comment>
<organism evidence="17 18">
    <name type="scientific">Moniliophthora roreri</name>
    <name type="common">Frosty pod rot fungus</name>
    <name type="synonym">Monilia roreri</name>
    <dbReference type="NCBI Taxonomy" id="221103"/>
    <lineage>
        <taxon>Eukaryota</taxon>
        <taxon>Fungi</taxon>
        <taxon>Dikarya</taxon>
        <taxon>Basidiomycota</taxon>
        <taxon>Agaricomycotina</taxon>
        <taxon>Agaricomycetes</taxon>
        <taxon>Agaricomycetidae</taxon>
        <taxon>Agaricales</taxon>
        <taxon>Marasmiineae</taxon>
        <taxon>Marasmiaceae</taxon>
        <taxon>Moniliophthora</taxon>
    </lineage>
</organism>
<feature type="binding site" evidence="13">
    <location>
        <begin position="444"/>
        <end position="446"/>
    </location>
    <ligand>
        <name>L-glutamate</name>
        <dbReference type="ChEBI" id="CHEBI:29985"/>
    </ligand>
</feature>
<comment type="catalytic activity">
    <reaction evidence="1 14">
        <text>an S-substituted glutathione + H2O = an S-substituted L-cysteinylglycine + L-glutamate</text>
        <dbReference type="Rhea" id="RHEA:59468"/>
        <dbReference type="ChEBI" id="CHEBI:15377"/>
        <dbReference type="ChEBI" id="CHEBI:29985"/>
        <dbReference type="ChEBI" id="CHEBI:90779"/>
        <dbReference type="ChEBI" id="CHEBI:143103"/>
        <dbReference type="EC" id="3.4.19.13"/>
    </reaction>
</comment>
<dbReference type="EC" id="3.4.19.13" evidence="14"/>
<evidence type="ECO:0000256" key="9">
    <source>
        <dbReference type="ARBA" id="ARBA00022989"/>
    </source>
</evidence>
<evidence type="ECO:0000256" key="4">
    <source>
        <dbReference type="ARBA" id="ARBA00005115"/>
    </source>
</evidence>
<accession>A0A0W0F5I5</accession>
<dbReference type="NCBIfam" id="TIGR00066">
    <property type="entry name" value="g_glut_trans"/>
    <property type="match status" value="1"/>
</dbReference>
<evidence type="ECO:0000256" key="10">
    <source>
        <dbReference type="ARBA" id="ARBA00023136"/>
    </source>
</evidence>
<evidence type="ECO:0000256" key="14">
    <source>
        <dbReference type="RuleBase" id="RU368068"/>
    </source>
</evidence>
<keyword evidence="8 14" id="KW-0378">Hydrolase</keyword>
<feature type="binding site" evidence="13">
    <location>
        <begin position="496"/>
        <end position="497"/>
    </location>
    <ligand>
        <name>L-glutamate</name>
        <dbReference type="ChEBI" id="CHEBI:29985"/>
    </ligand>
</feature>
<dbReference type="Pfam" id="PF01019">
    <property type="entry name" value="G_glu_transpept"/>
    <property type="match status" value="1"/>
</dbReference>
<comment type="similarity">
    <text evidence="6">Belongs to the gamma-glutamyltransferase family.</text>
</comment>
<feature type="transmembrane region" description="Helical" evidence="16">
    <location>
        <begin position="878"/>
        <end position="899"/>
    </location>
</feature>
<feature type="active site" description="Nucleophile" evidence="12">
    <location>
        <position position="426"/>
    </location>
</feature>
<dbReference type="FunFam" id="1.10.246.130:FF:000001">
    <property type="entry name" value="Gamma-glutamyltransferase 5 isoform 1"/>
    <property type="match status" value="1"/>
</dbReference>
<dbReference type="GO" id="GO:0005886">
    <property type="term" value="C:plasma membrane"/>
    <property type="evidence" value="ECO:0007669"/>
    <property type="project" value="TreeGrafter"/>
</dbReference>
<evidence type="ECO:0000256" key="1">
    <source>
        <dbReference type="ARBA" id="ARBA00001049"/>
    </source>
</evidence>
<feature type="transmembrane region" description="Helical" evidence="16">
    <location>
        <begin position="636"/>
        <end position="658"/>
    </location>
</feature>
<evidence type="ECO:0000256" key="15">
    <source>
        <dbReference type="SAM" id="MobiDB-lite"/>
    </source>
</evidence>
<evidence type="ECO:0000256" key="11">
    <source>
        <dbReference type="ARBA" id="ARBA00047417"/>
    </source>
</evidence>
<dbReference type="eggNOG" id="KOG2410">
    <property type="taxonomic scope" value="Eukaryota"/>
</dbReference>
<evidence type="ECO:0000256" key="2">
    <source>
        <dbReference type="ARBA" id="ARBA00001089"/>
    </source>
</evidence>
<sequence>MWQEKALTIRQGLDQQPLLPTSSSTKWKPKSARNQPAKLFLLALIAWVTIHWAARTFEFYPREDNHSIPGEISKSGTDNPAYLVQSRHGAVATENRLCSDIGVQILKDGGNALDAAIASALCVGVVNPFSSGIGGGGFMTVRIPPSRPDLSSEVWTVDFREKAPGGANTTMYEKGANSSRFGGLSVAVPGELRGLEEAHRRWGSLPWKQLVLPSVELASGFRVGVELGRRIPWFADLMLTNPDWTDIFAPGGVFLKENEVIRRTNLSRTLLAIANEGADAFYKGPIADSLIRKIQATGGIMTHKDFEDYTVDVYPSLQGSYLGKKIYVPGAPTSGPVLLHMLNVLEHYDFSKRSGVNTHRLVEALKYGFAARTRISDPLYRNDTSVIEEIPTKAFAASVVRNLTDDRTHPPEYYNPEYDVKMDHGTQHVSVVDHDGMATSLTSTINLVFGSQVLDPETGVILNDEMDDFSVPGTPNGFGLWPSPYNYPEPYKKPLSSTVPAIIENPDGSFHLAIGGSGGSIIFGAVFQVLVNLNHWGMNIGEAIESGRLHDQLYPETTIVDSTYPEAMMQELRLRGHNLTVLDVNRVAGVINAVMRDEEGTFYGTSSFVVERFDFDIWRMEPPLSTSLASADWDVLSSYAGLLSLACFSIYCGSYGSLSDKRKSKDKKKDDDAGDEEEEPEDEVVTMEDAWLFPVIGSAVLFGLFLVIKYFGKEWINWLLSWYFSLAGVGSVCRSSIALTKFVLGDERWKKFERITVSVAKGSSNKESSPQLSISWRTPSTFLFFLSFIPSAMYRFSSATRRSVLLTDILALSFSHNAMSLLKLDSFQTGCVLLSGLFLYDIYWVFGTRVMVEVATTLDVPIKLLWPKSLILSDARGYTMLGLGDVVIPGVFVALALRYDHHRSAKGTPWFFYGTLAAYVMGLGTTMMVMHVWQRAQPALLYLSPGCIAGFTVTGLFTGQLWNAWEWRA</sequence>
<evidence type="ECO:0000256" key="6">
    <source>
        <dbReference type="ARBA" id="ARBA00009381"/>
    </source>
</evidence>
<evidence type="ECO:0000256" key="16">
    <source>
        <dbReference type="SAM" id="Phobius"/>
    </source>
</evidence>
<comment type="catalytic activity">
    <reaction evidence="11 14">
        <text>an N-terminal (5-L-glutamyl)-[peptide] + an alpha-amino acid = 5-L-glutamyl amino acid + an N-terminal L-alpha-aminoacyl-[peptide]</text>
        <dbReference type="Rhea" id="RHEA:23904"/>
        <dbReference type="Rhea" id="RHEA-COMP:9780"/>
        <dbReference type="Rhea" id="RHEA-COMP:9795"/>
        <dbReference type="ChEBI" id="CHEBI:77644"/>
        <dbReference type="ChEBI" id="CHEBI:78597"/>
        <dbReference type="ChEBI" id="CHEBI:78599"/>
        <dbReference type="ChEBI" id="CHEBI:78608"/>
        <dbReference type="EC" id="2.3.2.2"/>
    </reaction>
</comment>
<dbReference type="InterPro" id="IPR007369">
    <property type="entry name" value="Peptidase_A22B_SPP"/>
</dbReference>
<dbReference type="GO" id="GO:0042500">
    <property type="term" value="F:aspartic endopeptidase activity, intramembrane cleaving"/>
    <property type="evidence" value="ECO:0007669"/>
    <property type="project" value="InterPro"/>
</dbReference>
<dbReference type="PANTHER" id="PTHR11686">
    <property type="entry name" value="GAMMA GLUTAMYL TRANSPEPTIDASE"/>
    <property type="match status" value="1"/>
</dbReference>
<evidence type="ECO:0000313" key="17">
    <source>
        <dbReference type="EMBL" id="KTB31594.1"/>
    </source>
</evidence>
<comment type="caution">
    <text evidence="17">The sequence shown here is derived from an EMBL/GenBank/DDBJ whole genome shotgun (WGS) entry which is preliminary data.</text>
</comment>
<dbReference type="PANTHER" id="PTHR11686:SF9">
    <property type="entry name" value="RE13973P"/>
    <property type="match status" value="1"/>
</dbReference>
<dbReference type="InterPro" id="IPR043138">
    <property type="entry name" value="GGT_lsub"/>
</dbReference>
<comment type="similarity">
    <text evidence="5">Belongs to the peptidase A22B family.</text>
</comment>
<dbReference type="SMART" id="SM00730">
    <property type="entry name" value="PSN"/>
    <property type="match status" value="1"/>
</dbReference>
<comment type="function">
    <text evidence="14">Cleaves the gamma-glutamyl peptide bond of glutathione and glutathione conjugates.</text>
</comment>
<dbReference type="Gene3D" id="3.60.20.40">
    <property type="match status" value="1"/>
</dbReference>
<evidence type="ECO:0000256" key="7">
    <source>
        <dbReference type="ARBA" id="ARBA00022692"/>
    </source>
</evidence>